<keyword evidence="4" id="KW-1185">Reference proteome</keyword>
<gene>
    <name evidence="3" type="ORF">Ga0074812_13241</name>
</gene>
<protein>
    <recommendedName>
        <fullName evidence="5">Lipoprotein</fullName>
    </recommendedName>
</protein>
<evidence type="ECO:0000256" key="2">
    <source>
        <dbReference type="SAM" id="SignalP"/>
    </source>
</evidence>
<feature type="compositionally biased region" description="Gly residues" evidence="1">
    <location>
        <begin position="174"/>
        <end position="184"/>
    </location>
</feature>
<dbReference type="PROSITE" id="PS51257">
    <property type="entry name" value="PROKAR_LIPOPROTEIN"/>
    <property type="match status" value="1"/>
</dbReference>
<keyword evidence="2" id="KW-0732">Signal</keyword>
<dbReference type="Proteomes" id="UP000198802">
    <property type="component" value="Unassembled WGS sequence"/>
</dbReference>
<feature type="signal peptide" evidence="2">
    <location>
        <begin position="1"/>
        <end position="22"/>
    </location>
</feature>
<dbReference type="AlphaFoldDB" id="A0A0S4QY56"/>
<feature type="region of interest" description="Disordered" evidence="1">
    <location>
        <begin position="157"/>
        <end position="184"/>
    </location>
</feature>
<reference evidence="4" key="1">
    <citation type="submission" date="2015-11" db="EMBL/GenBank/DDBJ databases">
        <authorList>
            <person name="Varghese N."/>
        </authorList>
    </citation>
    <scope>NUCLEOTIDE SEQUENCE [LARGE SCALE GENOMIC DNA]</scope>
    <source>
        <strain evidence="4">DSM 45899</strain>
    </source>
</reference>
<dbReference type="EMBL" id="FAOZ01000032">
    <property type="protein sequence ID" value="CUU59836.1"/>
    <property type="molecule type" value="Genomic_DNA"/>
</dbReference>
<proteinExistence type="predicted"/>
<accession>A0A0S4QY56</accession>
<evidence type="ECO:0000256" key="1">
    <source>
        <dbReference type="SAM" id="MobiDB-lite"/>
    </source>
</evidence>
<feature type="compositionally biased region" description="Polar residues" evidence="1">
    <location>
        <begin position="135"/>
        <end position="145"/>
    </location>
</feature>
<feature type="chain" id="PRO_5006626560" description="Lipoprotein" evidence="2">
    <location>
        <begin position="23"/>
        <end position="290"/>
    </location>
</feature>
<dbReference type="RefSeq" id="WP_091284219.1">
    <property type="nucleotide sequence ID" value="NZ_FAOZ01000032.1"/>
</dbReference>
<organism evidence="3 4">
    <name type="scientific">Parafrankia irregularis</name>
    <dbReference type="NCBI Taxonomy" id="795642"/>
    <lineage>
        <taxon>Bacteria</taxon>
        <taxon>Bacillati</taxon>
        <taxon>Actinomycetota</taxon>
        <taxon>Actinomycetes</taxon>
        <taxon>Frankiales</taxon>
        <taxon>Frankiaceae</taxon>
        <taxon>Parafrankia</taxon>
    </lineage>
</organism>
<evidence type="ECO:0008006" key="5">
    <source>
        <dbReference type="Google" id="ProtNLM"/>
    </source>
</evidence>
<evidence type="ECO:0000313" key="3">
    <source>
        <dbReference type="EMBL" id="CUU59836.1"/>
    </source>
</evidence>
<evidence type="ECO:0000313" key="4">
    <source>
        <dbReference type="Proteomes" id="UP000198802"/>
    </source>
</evidence>
<feature type="region of interest" description="Disordered" evidence="1">
    <location>
        <begin position="123"/>
        <end position="145"/>
    </location>
</feature>
<name>A0A0S4QY56_9ACTN</name>
<sequence>MRRHTFLLVLLPVLATGLVACGSDEPRLTPDAYQGVLTDLDKSLDPAFDGVGAALTPEDLSTALTATATSLTSQADKLAQVRPPETVDAAHGKLRQALDELAGDLTSLSQDAQDKKLCTGGSGLPRAASADGANQVRQAAQELTTADSGRSFTVGAFLPVGTPDQTRRPANGSLPGGRGGGGGELTVNASSDADAVVKLTQGTEVIRNVYVQAGGSTTADGIPDGTYEVFYTVGTDWDDANARFTRDCDFSKFDETLSYDQYTSYELTLYGVISGNASTSSVDPGAFPGS</sequence>